<dbReference type="InterPro" id="IPR017455">
    <property type="entry name" value="Znf_FYVE-rel"/>
</dbReference>
<dbReference type="InterPro" id="IPR011011">
    <property type="entry name" value="Znf_FYVE_PHD"/>
</dbReference>
<feature type="region of interest" description="Disordered" evidence="5">
    <location>
        <begin position="28"/>
        <end position="58"/>
    </location>
</feature>
<dbReference type="OrthoDB" id="10018316at2759"/>
<feature type="compositionally biased region" description="Polar residues" evidence="5">
    <location>
        <begin position="34"/>
        <end position="47"/>
    </location>
</feature>
<dbReference type="GO" id="GO:0043328">
    <property type="term" value="P:protein transport to vacuole involved in ubiquitin-dependent protein catabolic process via the multivesicular body sorting pathway"/>
    <property type="evidence" value="ECO:0007669"/>
    <property type="project" value="TreeGrafter"/>
</dbReference>
<dbReference type="EMBL" id="MU004302">
    <property type="protein sequence ID" value="KAF2660094.1"/>
    <property type="molecule type" value="Genomic_DNA"/>
</dbReference>
<evidence type="ECO:0000259" key="6">
    <source>
        <dbReference type="PROSITE" id="PS50178"/>
    </source>
</evidence>
<feature type="region of interest" description="Disordered" evidence="5">
    <location>
        <begin position="285"/>
        <end position="320"/>
    </location>
</feature>
<dbReference type="Pfam" id="PF01363">
    <property type="entry name" value="FYVE"/>
    <property type="match status" value="1"/>
</dbReference>
<feature type="compositionally biased region" description="Low complexity" evidence="5">
    <location>
        <begin position="286"/>
        <end position="299"/>
    </location>
</feature>
<dbReference type="GO" id="GO:0043130">
    <property type="term" value="F:ubiquitin binding"/>
    <property type="evidence" value="ECO:0007669"/>
    <property type="project" value="TreeGrafter"/>
</dbReference>
<dbReference type="SMART" id="SM00064">
    <property type="entry name" value="FYVE"/>
    <property type="match status" value="1"/>
</dbReference>
<evidence type="ECO:0000313" key="7">
    <source>
        <dbReference type="EMBL" id="KAF2660094.1"/>
    </source>
</evidence>
<dbReference type="InterPro" id="IPR013083">
    <property type="entry name" value="Znf_RING/FYVE/PHD"/>
</dbReference>
<dbReference type="Gene3D" id="3.30.40.10">
    <property type="entry name" value="Zinc/RING finger domain, C3HC4 (zinc finger)"/>
    <property type="match status" value="1"/>
</dbReference>
<dbReference type="SUPFAM" id="SSF57903">
    <property type="entry name" value="FYVE/PHD zinc finger"/>
    <property type="match status" value="1"/>
</dbReference>
<feature type="domain" description="FYVE-type" evidence="6">
    <location>
        <begin position="224"/>
        <end position="279"/>
    </location>
</feature>
<dbReference type="PANTHER" id="PTHR47794">
    <property type="entry name" value="VACUOLAR PROTEIN SORTING-ASSOCIATED PROTEIN 27"/>
    <property type="match status" value="1"/>
</dbReference>
<dbReference type="GO" id="GO:0032266">
    <property type="term" value="F:phosphatidylinositol-3-phosphate binding"/>
    <property type="evidence" value="ECO:0007669"/>
    <property type="project" value="TreeGrafter"/>
</dbReference>
<dbReference type="InterPro" id="IPR000306">
    <property type="entry name" value="Znf_FYVE"/>
</dbReference>
<dbReference type="CDD" id="cd15760">
    <property type="entry name" value="FYVE_scVPS27p_like"/>
    <property type="match status" value="1"/>
</dbReference>
<dbReference type="AlphaFoldDB" id="A0A6A6TNB2"/>
<keyword evidence="8" id="KW-1185">Reference proteome</keyword>
<feature type="compositionally biased region" description="Low complexity" evidence="5">
    <location>
        <begin position="98"/>
        <end position="115"/>
    </location>
</feature>
<protein>
    <recommendedName>
        <fullName evidence="6">FYVE-type domain-containing protein</fullName>
    </recommendedName>
</protein>
<evidence type="ECO:0000256" key="3">
    <source>
        <dbReference type="ARBA" id="ARBA00022833"/>
    </source>
</evidence>
<dbReference type="PANTHER" id="PTHR47794:SF1">
    <property type="entry name" value="VACUOLAR PROTEIN SORTING-ASSOCIATED PROTEIN 27"/>
    <property type="match status" value="1"/>
</dbReference>
<dbReference type="Proteomes" id="UP000799324">
    <property type="component" value="Unassembled WGS sequence"/>
</dbReference>
<dbReference type="GO" id="GO:0033565">
    <property type="term" value="C:ESCRT-0 complex"/>
    <property type="evidence" value="ECO:0007669"/>
    <property type="project" value="TreeGrafter"/>
</dbReference>
<dbReference type="PROSITE" id="PS50178">
    <property type="entry name" value="ZF_FYVE"/>
    <property type="match status" value="1"/>
</dbReference>
<reference evidence="7" key="1">
    <citation type="journal article" date="2020" name="Stud. Mycol.">
        <title>101 Dothideomycetes genomes: a test case for predicting lifestyles and emergence of pathogens.</title>
        <authorList>
            <person name="Haridas S."/>
            <person name="Albert R."/>
            <person name="Binder M."/>
            <person name="Bloem J."/>
            <person name="Labutti K."/>
            <person name="Salamov A."/>
            <person name="Andreopoulos B."/>
            <person name="Baker S."/>
            <person name="Barry K."/>
            <person name="Bills G."/>
            <person name="Bluhm B."/>
            <person name="Cannon C."/>
            <person name="Castanera R."/>
            <person name="Culley D."/>
            <person name="Daum C."/>
            <person name="Ezra D."/>
            <person name="Gonzalez J."/>
            <person name="Henrissat B."/>
            <person name="Kuo A."/>
            <person name="Liang C."/>
            <person name="Lipzen A."/>
            <person name="Lutzoni F."/>
            <person name="Magnuson J."/>
            <person name="Mondo S."/>
            <person name="Nolan M."/>
            <person name="Ohm R."/>
            <person name="Pangilinan J."/>
            <person name="Park H.-J."/>
            <person name="Ramirez L."/>
            <person name="Alfaro M."/>
            <person name="Sun H."/>
            <person name="Tritt A."/>
            <person name="Yoshinaga Y."/>
            <person name="Zwiers L.-H."/>
            <person name="Turgeon B."/>
            <person name="Goodwin S."/>
            <person name="Spatafora J."/>
            <person name="Crous P."/>
            <person name="Grigoriev I."/>
        </authorList>
    </citation>
    <scope>NUCLEOTIDE SEQUENCE</scope>
    <source>
        <strain evidence="7">CBS 122681</strain>
    </source>
</reference>
<proteinExistence type="predicted"/>
<organism evidence="7 8">
    <name type="scientific">Lophiostoma macrostomum CBS 122681</name>
    <dbReference type="NCBI Taxonomy" id="1314788"/>
    <lineage>
        <taxon>Eukaryota</taxon>
        <taxon>Fungi</taxon>
        <taxon>Dikarya</taxon>
        <taxon>Ascomycota</taxon>
        <taxon>Pezizomycotina</taxon>
        <taxon>Dothideomycetes</taxon>
        <taxon>Pleosporomycetidae</taxon>
        <taxon>Pleosporales</taxon>
        <taxon>Lophiostomataceae</taxon>
        <taxon>Lophiostoma</taxon>
    </lineage>
</organism>
<feature type="region of interest" description="Disordered" evidence="5">
    <location>
        <begin position="77"/>
        <end position="116"/>
    </location>
</feature>
<accession>A0A6A6TNB2</accession>
<name>A0A6A6TNB2_9PLEO</name>
<keyword evidence="3" id="KW-0862">Zinc</keyword>
<evidence type="ECO:0000256" key="1">
    <source>
        <dbReference type="ARBA" id="ARBA00022723"/>
    </source>
</evidence>
<gene>
    <name evidence="7" type="ORF">K491DRAFT_590019</name>
</gene>
<evidence type="ECO:0000256" key="2">
    <source>
        <dbReference type="ARBA" id="ARBA00022771"/>
    </source>
</evidence>
<keyword evidence="1" id="KW-0479">Metal-binding</keyword>
<evidence type="ECO:0000256" key="5">
    <source>
        <dbReference type="SAM" id="MobiDB-lite"/>
    </source>
</evidence>
<evidence type="ECO:0000256" key="4">
    <source>
        <dbReference type="PROSITE-ProRule" id="PRU00091"/>
    </source>
</evidence>
<keyword evidence="2 4" id="KW-0863">Zinc-finger</keyword>
<dbReference type="GO" id="GO:0008270">
    <property type="term" value="F:zinc ion binding"/>
    <property type="evidence" value="ECO:0007669"/>
    <property type="project" value="UniProtKB-KW"/>
</dbReference>
<sequence length="333" mass="36747">MAADFSTATVAAQPAPYQHHAYKNSAHYAPLGSGANTPTNVSPTSPRSIAHLPRDPFQVPQIGDRKKAIYVPAALRRTEKPLRQSPPKVDSAVNTPDGSWGSGAASGHSAADGSSTVSRIATEDLNSIYGDVPLSPITGPITRNHWQVPLARLLPLSRAHFRRLHSSRECRVARFVTQTSSALFHLFHSDSARVVLSPQFSVLSHTDYVVQPDSSTTVCSASACQQPFGFFHRRHHCRKCGGIFCWQHSQQMVKLNEHALFHPEGEFQRACDRCDSQYREWEQMRTSRQNSESSSSNTSAVQIDTPTTPKRPEAQRVGSLATSFQGAWNWSTF</sequence>
<dbReference type="GO" id="GO:0006623">
    <property type="term" value="P:protein targeting to vacuole"/>
    <property type="evidence" value="ECO:0007669"/>
    <property type="project" value="TreeGrafter"/>
</dbReference>
<evidence type="ECO:0000313" key="8">
    <source>
        <dbReference type="Proteomes" id="UP000799324"/>
    </source>
</evidence>